<protein>
    <submittedName>
        <fullName evidence="1">Uncharacterized protein</fullName>
    </submittedName>
</protein>
<organism evidence="1 2">
    <name type="scientific">Paenibacillus mucilaginosus (strain KNP414)</name>
    <dbReference type="NCBI Taxonomy" id="1036673"/>
    <lineage>
        <taxon>Bacteria</taxon>
        <taxon>Bacillati</taxon>
        <taxon>Bacillota</taxon>
        <taxon>Bacilli</taxon>
        <taxon>Bacillales</taxon>
        <taxon>Paenibacillaceae</taxon>
        <taxon>Paenibacillus</taxon>
    </lineage>
</organism>
<dbReference type="EMBL" id="CP002869">
    <property type="protein sequence ID" value="AEI42552.1"/>
    <property type="molecule type" value="Genomic_DNA"/>
</dbReference>
<dbReference type="PATRIC" id="fig|1036673.3.peg.3695"/>
<name>F8FBI5_PAEMK</name>
<accession>F8FBI5</accession>
<gene>
    <name evidence="1" type="ordered locus">KNP414_04019</name>
</gene>
<reference evidence="2" key="1">
    <citation type="submission" date="2011-06" db="EMBL/GenBank/DDBJ databases">
        <title>Complete genome sequence of Paenibacillus mucilaginosus KNP414.</title>
        <authorList>
            <person name="Wang J."/>
            <person name="Hu S."/>
            <person name="Hu X."/>
            <person name="Zhang B."/>
            <person name="Dong D."/>
            <person name="Zhang S."/>
            <person name="Zhao K."/>
            <person name="Wu D."/>
        </authorList>
    </citation>
    <scope>NUCLEOTIDE SEQUENCE [LARGE SCALE GENOMIC DNA]</scope>
    <source>
        <strain evidence="2">KNP414</strain>
    </source>
</reference>
<dbReference type="KEGG" id="pms:KNP414_04019"/>
<evidence type="ECO:0000313" key="1">
    <source>
        <dbReference type="EMBL" id="AEI42552.1"/>
    </source>
</evidence>
<proteinExistence type="predicted"/>
<evidence type="ECO:0000313" key="2">
    <source>
        <dbReference type="Proteomes" id="UP000006620"/>
    </source>
</evidence>
<sequence length="91" mass="10399">MLPIFLCLGRADSGRAPLLFLLMIEDDSPNFNALLPHPPAGAEENFRQRCTLRRIHVTLFLSADRELRERASLAMLPYAFSLLLPFYKPLE</sequence>
<dbReference type="AlphaFoldDB" id="F8FBI5"/>
<reference evidence="1 2" key="2">
    <citation type="journal article" date="2013" name="Genome Announc.">
        <title>Genome Sequence of Growth-Improving Paenibacillus mucilaginosus Strain KNP414.</title>
        <authorList>
            <person name="Lu J.J."/>
            <person name="Wang J.F."/>
            <person name="Hu X.F."/>
        </authorList>
    </citation>
    <scope>NUCLEOTIDE SEQUENCE [LARGE SCALE GENOMIC DNA]</scope>
    <source>
        <strain evidence="1 2">KNP414</strain>
    </source>
</reference>
<dbReference type="Proteomes" id="UP000006620">
    <property type="component" value="Chromosome"/>
</dbReference>
<dbReference type="HOGENOM" id="CLU_2424148_0_0_9"/>